<evidence type="ECO:0000256" key="5">
    <source>
        <dbReference type="ARBA" id="ARBA00022989"/>
    </source>
</evidence>
<dbReference type="HOGENOM" id="CLU_007946_12_1_1"/>
<dbReference type="PANTHER" id="PTHR43341">
    <property type="entry name" value="AMINO ACID PERMEASE"/>
    <property type="match status" value="1"/>
</dbReference>
<accession>A0A093XSH8</accession>
<feature type="transmembrane region" description="Helical" evidence="8">
    <location>
        <begin position="57"/>
        <end position="74"/>
    </location>
</feature>
<feature type="transmembrane region" description="Helical" evidence="8">
    <location>
        <begin position="495"/>
        <end position="515"/>
    </location>
</feature>
<sequence length="564" mass="62126">MSTNATYSEKGPFSTSKGANSDSSLPPSDGDAAATGSVSNVTAGSQALHRKLRGREVQLFAIGGAIGTSLYVQIASSLPKGGPAGLFIAFLIWGLVMWAVNECFAEMVTYMPVPSPFIRFGTEWVDDALGFAMAWNFFLNMAFLVPFEIVAMNIMITFWTDKVPVEAIIVAMIVIYALLNVVSVRYFGVAEFYLSIFKVILMIGLFCFTFITMLGGNPIHDRYGFRYWDKPGAFVEHFSTGNTGRFLGILSCMYQASFSITGPEYISMVAAETENPRKVLPPAFRSFVWRILVFFVGSSLCMGIVIPYNDSTLLGILGGTVSGSGTGAASPYVIAMQRLQIHVLPHIVNALIMTSIFSAGNGLLFTATRTLHGMSISGHAPKVLSYCTKKGVPIWALAISILFCLLAFLQVNSSSAEVMTYLVDLVTCCQMINYGFTAFTYRHFYSSLKKQGISRDTLAYKGRFQPYTSYLAMGGTLFMLLAGGYDVFLTGRWSIMWFFLDYGMIGFFIILFVGWKLIFRTKYVRPGTADLSLGGLKEEIDDYEVVYEIGQEGKKTTFVDKLFA</sequence>
<protein>
    <submittedName>
        <fullName evidence="10">General amino acid permease AGP2</fullName>
    </submittedName>
</protein>
<evidence type="ECO:0000256" key="1">
    <source>
        <dbReference type="ARBA" id="ARBA00004141"/>
    </source>
</evidence>
<gene>
    <name evidence="10" type="ORF">GQ26_0132580</name>
</gene>
<evidence type="ECO:0000313" key="10">
    <source>
        <dbReference type="EMBL" id="KFX48218.1"/>
    </source>
</evidence>
<comment type="caution">
    <text evidence="10">The sequence shown here is derived from an EMBL/GenBank/DDBJ whole genome shotgun (WGS) entry which is preliminary data.</text>
</comment>
<feature type="transmembrane region" description="Helical" evidence="8">
    <location>
        <begin position="314"/>
        <end position="335"/>
    </location>
</feature>
<dbReference type="Pfam" id="PF00324">
    <property type="entry name" value="AA_permease"/>
    <property type="match status" value="1"/>
</dbReference>
<keyword evidence="5 8" id="KW-1133">Transmembrane helix</keyword>
<dbReference type="GO" id="GO:0015171">
    <property type="term" value="F:amino acid transmembrane transporter activity"/>
    <property type="evidence" value="ECO:0007669"/>
    <property type="project" value="TreeGrafter"/>
</dbReference>
<keyword evidence="6 8" id="KW-0472">Membrane</keyword>
<feature type="region of interest" description="Disordered" evidence="7">
    <location>
        <begin position="1"/>
        <end position="37"/>
    </location>
</feature>
<feature type="transmembrane region" description="Helical" evidence="8">
    <location>
        <begin position="392"/>
        <end position="409"/>
    </location>
</feature>
<evidence type="ECO:0000256" key="2">
    <source>
        <dbReference type="ARBA" id="ARBA00022448"/>
    </source>
</evidence>
<feature type="transmembrane region" description="Helical" evidence="8">
    <location>
        <begin position="470"/>
        <end position="489"/>
    </location>
</feature>
<evidence type="ECO:0000256" key="7">
    <source>
        <dbReference type="SAM" id="MobiDB-lite"/>
    </source>
</evidence>
<dbReference type="InterPro" id="IPR050524">
    <property type="entry name" value="APC_YAT"/>
</dbReference>
<evidence type="ECO:0000256" key="6">
    <source>
        <dbReference type="ARBA" id="ARBA00023136"/>
    </source>
</evidence>
<organism evidence="10">
    <name type="scientific">Talaromyces marneffei PM1</name>
    <dbReference type="NCBI Taxonomy" id="1077442"/>
    <lineage>
        <taxon>Eukaryota</taxon>
        <taxon>Fungi</taxon>
        <taxon>Dikarya</taxon>
        <taxon>Ascomycota</taxon>
        <taxon>Pezizomycotina</taxon>
        <taxon>Eurotiomycetes</taxon>
        <taxon>Eurotiomycetidae</taxon>
        <taxon>Eurotiales</taxon>
        <taxon>Trichocomaceae</taxon>
        <taxon>Talaromyces</taxon>
        <taxon>Talaromyces sect. Talaromyces</taxon>
    </lineage>
</organism>
<feature type="transmembrane region" description="Helical" evidence="8">
    <location>
        <begin position="86"/>
        <end position="108"/>
    </location>
</feature>
<comment type="subcellular location">
    <subcellularLocation>
        <location evidence="1">Membrane</location>
        <topology evidence="1">Multi-pass membrane protein</topology>
    </subcellularLocation>
</comment>
<dbReference type="eggNOG" id="KOG1286">
    <property type="taxonomic scope" value="Eukaryota"/>
</dbReference>
<feature type="transmembrane region" description="Helical" evidence="8">
    <location>
        <begin position="163"/>
        <end position="186"/>
    </location>
</feature>
<proteinExistence type="predicted"/>
<dbReference type="EMBL" id="JPOX01000013">
    <property type="protein sequence ID" value="KFX48218.1"/>
    <property type="molecule type" value="Genomic_DNA"/>
</dbReference>
<dbReference type="AlphaFoldDB" id="A0A093XSH8"/>
<feature type="transmembrane region" description="Helical" evidence="8">
    <location>
        <begin position="347"/>
        <end position="372"/>
    </location>
</feature>
<reference evidence="10" key="1">
    <citation type="journal article" date="2014" name="PLoS Genet.">
        <title>Signature Gene Expression Reveals Novel Clues to the Molecular Mechanisms of Dimorphic Transition in Penicillium marneffei.</title>
        <authorList>
            <person name="Yang E."/>
            <person name="Wang G."/>
            <person name="Cai J."/>
            <person name="Woo P.C."/>
            <person name="Lau S.K."/>
            <person name="Yuen K.-Y."/>
            <person name="Chow W.-N."/>
            <person name="Lin X."/>
        </authorList>
    </citation>
    <scope>NUCLEOTIDE SEQUENCE [LARGE SCALE GENOMIC DNA]</scope>
    <source>
        <strain evidence="10">PM1</strain>
    </source>
</reference>
<keyword evidence="3 8" id="KW-0812">Transmembrane</keyword>
<dbReference type="PANTHER" id="PTHR43341:SF6">
    <property type="entry name" value="AMINO ACID TRANSPORTER (EUROFUNG)"/>
    <property type="match status" value="1"/>
</dbReference>
<dbReference type="GO" id="GO:0016020">
    <property type="term" value="C:membrane"/>
    <property type="evidence" value="ECO:0007669"/>
    <property type="project" value="UniProtKB-SubCell"/>
</dbReference>
<keyword evidence="2" id="KW-0813">Transport</keyword>
<dbReference type="InterPro" id="IPR004841">
    <property type="entry name" value="AA-permease/SLC12A_dom"/>
</dbReference>
<evidence type="ECO:0000259" key="9">
    <source>
        <dbReference type="Pfam" id="PF00324"/>
    </source>
</evidence>
<evidence type="ECO:0000256" key="8">
    <source>
        <dbReference type="SAM" id="Phobius"/>
    </source>
</evidence>
<evidence type="ECO:0000256" key="3">
    <source>
        <dbReference type="ARBA" id="ARBA00022692"/>
    </source>
</evidence>
<dbReference type="PIRSF" id="PIRSF006060">
    <property type="entry name" value="AA_transporter"/>
    <property type="match status" value="1"/>
</dbReference>
<name>A0A093XSH8_TALMA</name>
<evidence type="ECO:0000256" key="4">
    <source>
        <dbReference type="ARBA" id="ARBA00022970"/>
    </source>
</evidence>
<feature type="domain" description="Amino acid permease/ SLC12A" evidence="9">
    <location>
        <begin position="57"/>
        <end position="522"/>
    </location>
</feature>
<feature type="compositionally biased region" description="Polar residues" evidence="7">
    <location>
        <begin position="1"/>
        <end position="26"/>
    </location>
</feature>
<feature type="transmembrane region" description="Helical" evidence="8">
    <location>
        <begin position="128"/>
        <end position="151"/>
    </location>
</feature>
<dbReference type="Gene3D" id="1.20.1740.10">
    <property type="entry name" value="Amino acid/polyamine transporter I"/>
    <property type="match status" value="1"/>
</dbReference>
<feature type="transmembrane region" description="Helical" evidence="8">
    <location>
        <begin position="287"/>
        <end position="308"/>
    </location>
</feature>
<feature type="transmembrane region" description="Helical" evidence="8">
    <location>
        <begin position="192"/>
        <end position="216"/>
    </location>
</feature>
<keyword evidence="4" id="KW-0029">Amino-acid transport</keyword>
<dbReference type="FunFam" id="1.20.1740.10:FF:000006">
    <property type="entry name" value="General amino acid permease"/>
    <property type="match status" value="1"/>
</dbReference>